<comment type="function">
    <text evidence="1">Catalyzes the pyruvoyl-dependent decarboxylation of aspartate to produce beta-alanine.</text>
</comment>
<dbReference type="GO" id="GO:0004068">
    <property type="term" value="F:aspartate 1-decarboxylase activity"/>
    <property type="evidence" value="ECO:0007669"/>
    <property type="project" value="UniProtKB-UniRule"/>
</dbReference>
<dbReference type="UniPathway" id="UPA00028">
    <property type="reaction ID" value="UER00002"/>
</dbReference>
<dbReference type="InterPro" id="IPR003190">
    <property type="entry name" value="Asp_decarbox"/>
</dbReference>
<feature type="modified residue" description="Pyruvic acid (Ser)" evidence="1 4">
    <location>
        <position position="24"/>
    </location>
</feature>
<dbReference type="Proteomes" id="UP000515561">
    <property type="component" value="Chromosome"/>
</dbReference>
<evidence type="ECO:0000256" key="2">
    <source>
        <dbReference type="PIRSR" id="PIRSR006246-1"/>
    </source>
</evidence>
<dbReference type="GO" id="GO:0006523">
    <property type="term" value="P:alanine biosynthetic process"/>
    <property type="evidence" value="ECO:0007669"/>
    <property type="project" value="InterPro"/>
</dbReference>
<sequence>MIELLKSKIHRAVVTDANINYEGSITIGERLMESARILPYEKVTVVDIQNGNRFTTYAIKGKEDQSICVNGAAARLVSIGDQIIIMAYCFVNETDYKKSYEPRVLLVDSSNQIIKQEN</sequence>
<keyword evidence="1" id="KW-0963">Cytoplasm</keyword>
<organism evidence="6 7">
    <name type="scientific">Anaerocolumna cellulosilytica</name>
    <dbReference type="NCBI Taxonomy" id="433286"/>
    <lineage>
        <taxon>Bacteria</taxon>
        <taxon>Bacillati</taxon>
        <taxon>Bacillota</taxon>
        <taxon>Clostridia</taxon>
        <taxon>Lachnospirales</taxon>
        <taxon>Lachnospiraceae</taxon>
        <taxon>Anaerocolumna</taxon>
    </lineage>
</organism>
<keyword evidence="1" id="KW-0068">Autocatalytic cleavage</keyword>
<feature type="chain" id="PRO_5041747746" description="Aspartate 1-decarboxylase alpha chain" evidence="1 5">
    <location>
        <begin position="24"/>
        <end position="118"/>
    </location>
</feature>
<dbReference type="KEGG" id="acel:acsn021_17430"/>
<keyword evidence="1" id="KW-0210">Decarboxylase</keyword>
<evidence type="ECO:0000256" key="4">
    <source>
        <dbReference type="PIRSR" id="PIRSR006246-3"/>
    </source>
</evidence>
<dbReference type="NCBIfam" id="TIGR00223">
    <property type="entry name" value="panD"/>
    <property type="match status" value="1"/>
</dbReference>
<protein>
    <recommendedName>
        <fullName evidence="1">Aspartate 1-decarboxylase</fullName>
        <ecNumber evidence="1">4.1.1.11</ecNumber>
    </recommendedName>
    <alternativeName>
        <fullName evidence="1">Aspartate alpha-decarboxylase</fullName>
    </alternativeName>
    <component>
        <recommendedName>
            <fullName evidence="1">Aspartate 1-decarboxylase beta chain</fullName>
        </recommendedName>
    </component>
    <component>
        <recommendedName>
            <fullName evidence="1">Aspartate 1-decarboxylase alpha chain</fullName>
        </recommendedName>
    </component>
</protein>
<reference evidence="6 7" key="1">
    <citation type="journal article" date="2016" name="Int. J. Syst. Evol. Microbiol.">
        <title>Descriptions of Anaerotaenia torta gen. nov., sp. nov. and Anaerocolumna cellulosilytica gen. nov., sp. nov. isolated from a methanogenic reactor of cattle waste.</title>
        <authorList>
            <person name="Uek A."/>
            <person name="Ohtaki Y."/>
            <person name="Kaku N."/>
            <person name="Ueki K."/>
        </authorList>
    </citation>
    <scope>NUCLEOTIDE SEQUENCE [LARGE SCALE GENOMIC DNA]</scope>
    <source>
        <strain evidence="6 7">SN021</strain>
    </source>
</reference>
<keyword evidence="1 2" id="KW-0670">Pyruvate</keyword>
<keyword evidence="1" id="KW-0566">Pantothenate biosynthesis</keyword>
<evidence type="ECO:0000313" key="7">
    <source>
        <dbReference type="Proteomes" id="UP000515561"/>
    </source>
</evidence>
<dbReference type="Pfam" id="PF02261">
    <property type="entry name" value="Asp_decarbox"/>
    <property type="match status" value="1"/>
</dbReference>
<evidence type="ECO:0000256" key="3">
    <source>
        <dbReference type="PIRSR" id="PIRSR006246-2"/>
    </source>
</evidence>
<dbReference type="SUPFAM" id="SSF50692">
    <property type="entry name" value="ADC-like"/>
    <property type="match status" value="1"/>
</dbReference>
<keyword evidence="1" id="KW-0865">Zymogen</keyword>
<proteinExistence type="inferred from homology"/>
<dbReference type="InterPro" id="IPR009010">
    <property type="entry name" value="Asp_de-COase-like_dom_sf"/>
</dbReference>
<gene>
    <name evidence="6" type="primary">panD_2</name>
    <name evidence="1" type="synonym">panD</name>
    <name evidence="6" type="ORF">acsn021_17430</name>
</gene>
<comment type="subcellular location">
    <subcellularLocation>
        <location evidence="1">Cytoplasm</location>
    </subcellularLocation>
</comment>
<feature type="active site" description="Schiff-base intermediate with substrate; via pyruvic acid" evidence="1 2">
    <location>
        <position position="24"/>
    </location>
</feature>
<comment type="PTM">
    <text evidence="1 4">Is synthesized initially as an inactive proenzyme, which is activated by self-cleavage at a specific serine bond to produce a beta-subunit with a hydroxyl group at its C-terminus and an alpha-subunit with a pyruvoyl group at its N-terminus.</text>
</comment>
<dbReference type="GO" id="GO:0005829">
    <property type="term" value="C:cytosol"/>
    <property type="evidence" value="ECO:0007669"/>
    <property type="project" value="TreeGrafter"/>
</dbReference>
<dbReference type="HAMAP" id="MF_00446">
    <property type="entry name" value="PanD"/>
    <property type="match status" value="1"/>
</dbReference>
<dbReference type="PIRSF" id="PIRSF006246">
    <property type="entry name" value="Asp_decarbox"/>
    <property type="match status" value="1"/>
</dbReference>
<feature type="active site" description="Proton donor" evidence="1 2">
    <location>
        <position position="57"/>
    </location>
</feature>
<keyword evidence="1 2" id="KW-0704">Schiff base</keyword>
<comment type="pathway">
    <text evidence="1">Cofactor biosynthesis; (R)-pantothenate biosynthesis; beta-alanine from L-aspartate: step 1/1.</text>
</comment>
<accession>A0A6S6QU59</accession>
<comment type="subunit">
    <text evidence="1">Heterooctamer of four alpha and four beta subunits.</text>
</comment>
<name>A0A6S6QU59_9FIRM</name>
<evidence type="ECO:0000256" key="1">
    <source>
        <dbReference type="HAMAP-Rule" id="MF_00446"/>
    </source>
</evidence>
<comment type="similarity">
    <text evidence="1">Belongs to the PanD family.</text>
</comment>
<dbReference type="EC" id="4.1.1.11" evidence="1"/>
<dbReference type="PANTHER" id="PTHR21012">
    <property type="entry name" value="ASPARTATE 1-DECARBOXYLASE"/>
    <property type="match status" value="1"/>
</dbReference>
<feature type="binding site" evidence="1 3">
    <location>
        <position position="56"/>
    </location>
    <ligand>
        <name>substrate</name>
    </ligand>
</feature>
<dbReference type="RefSeq" id="WP_184091346.1">
    <property type="nucleotide sequence ID" value="NZ_AP023367.1"/>
</dbReference>
<dbReference type="Gene3D" id="2.40.40.20">
    <property type="match status" value="1"/>
</dbReference>
<dbReference type="EMBL" id="AP023367">
    <property type="protein sequence ID" value="BCJ94174.1"/>
    <property type="molecule type" value="Genomic_DNA"/>
</dbReference>
<evidence type="ECO:0000313" key="6">
    <source>
        <dbReference type="EMBL" id="BCJ94174.1"/>
    </source>
</evidence>
<comment type="cofactor">
    <cofactor evidence="1 2">
        <name>pyruvate</name>
        <dbReference type="ChEBI" id="CHEBI:15361"/>
    </cofactor>
    <text evidence="1 2">Binds 1 pyruvoyl group covalently per subunit.</text>
</comment>
<keyword evidence="1" id="KW-0456">Lyase</keyword>
<dbReference type="CDD" id="cd06919">
    <property type="entry name" value="Asp_decarbox"/>
    <property type="match status" value="1"/>
</dbReference>
<evidence type="ECO:0000256" key="5">
    <source>
        <dbReference type="PIRSR" id="PIRSR006246-5"/>
    </source>
</evidence>
<dbReference type="AlphaFoldDB" id="A0A6S6QU59"/>
<dbReference type="PANTHER" id="PTHR21012:SF0">
    <property type="entry name" value="ASPARTATE 1-DECARBOXYLASE"/>
    <property type="match status" value="1"/>
</dbReference>
<feature type="binding site" evidence="1 3">
    <location>
        <begin position="71"/>
        <end position="73"/>
    </location>
    <ligand>
        <name>substrate</name>
    </ligand>
</feature>
<keyword evidence="7" id="KW-1185">Reference proteome</keyword>
<comment type="catalytic activity">
    <reaction evidence="1">
        <text>L-aspartate + H(+) = beta-alanine + CO2</text>
        <dbReference type="Rhea" id="RHEA:19497"/>
        <dbReference type="ChEBI" id="CHEBI:15378"/>
        <dbReference type="ChEBI" id="CHEBI:16526"/>
        <dbReference type="ChEBI" id="CHEBI:29991"/>
        <dbReference type="ChEBI" id="CHEBI:57966"/>
        <dbReference type="EC" id="4.1.1.11"/>
    </reaction>
</comment>
<feature type="chain" id="PRO_5041747747" description="Aspartate 1-decarboxylase beta chain" evidence="1 5">
    <location>
        <begin position="1"/>
        <end position="23"/>
    </location>
</feature>
<dbReference type="GO" id="GO:0015940">
    <property type="term" value="P:pantothenate biosynthetic process"/>
    <property type="evidence" value="ECO:0007669"/>
    <property type="project" value="UniProtKB-UniRule"/>
</dbReference>